<accession>A0A1R1E622</accession>
<comment type="caution">
    <text evidence="3">The sequence shown here is derived from an EMBL/GenBank/DDBJ whole genome shotgun (WGS) entry which is preliminary data.</text>
</comment>
<dbReference type="Pfam" id="PF21181">
    <property type="entry name" value="SsfX3_N"/>
    <property type="match status" value="1"/>
</dbReference>
<dbReference type="Gene3D" id="3.40.50.1110">
    <property type="entry name" value="SGNH hydrolase"/>
    <property type="match status" value="1"/>
</dbReference>
<evidence type="ECO:0000313" key="4">
    <source>
        <dbReference type="Proteomes" id="UP000187172"/>
    </source>
</evidence>
<proteinExistence type="predicted"/>
<dbReference type="AlphaFoldDB" id="A0A1R1E622"/>
<name>A0A1R1E622_9BACL</name>
<evidence type="ECO:0000259" key="2">
    <source>
        <dbReference type="Pfam" id="PF21181"/>
    </source>
</evidence>
<gene>
    <name evidence="3" type="ORF">BK138_32060</name>
</gene>
<protein>
    <submittedName>
        <fullName evidence="3">GDSL family lipase</fullName>
    </submittedName>
</protein>
<dbReference type="InterPro" id="IPR036514">
    <property type="entry name" value="SGNH_hydro_sf"/>
</dbReference>
<feature type="domain" description="SsfX3-like N-terminal" evidence="2">
    <location>
        <begin position="12"/>
        <end position="115"/>
    </location>
</feature>
<dbReference type="InterPro" id="IPR013830">
    <property type="entry name" value="SGNH_hydro"/>
</dbReference>
<evidence type="ECO:0000259" key="1">
    <source>
        <dbReference type="Pfam" id="PF14606"/>
    </source>
</evidence>
<dbReference type="STRING" id="297318.BK138_32060"/>
<evidence type="ECO:0000313" key="3">
    <source>
        <dbReference type="EMBL" id="OMF47274.1"/>
    </source>
</evidence>
<feature type="domain" description="SGNH hydrolase-type esterase" evidence="1">
    <location>
        <begin position="143"/>
        <end position="316"/>
    </location>
</feature>
<dbReference type="SUPFAM" id="SSF52266">
    <property type="entry name" value="SGNH hydrolase"/>
    <property type="match status" value="1"/>
</dbReference>
<dbReference type="InterPro" id="IPR048977">
    <property type="entry name" value="SsfX3-like_N"/>
</dbReference>
<reference evidence="3 4" key="1">
    <citation type="submission" date="2016-11" db="EMBL/GenBank/DDBJ databases">
        <title>Paenibacillus species isolates.</title>
        <authorList>
            <person name="Beno S.M."/>
        </authorList>
    </citation>
    <scope>NUCLEOTIDE SEQUENCE [LARGE SCALE GENOMIC DNA]</scope>
    <source>
        <strain evidence="3 4">FSL R5-0378</strain>
    </source>
</reference>
<dbReference type="Proteomes" id="UP000187172">
    <property type="component" value="Unassembled WGS sequence"/>
</dbReference>
<sequence length="340" mass="37912">MRRVHLTEEWLQGAVSYEWTGAGIKPWRIPYPDFELFPPEGIEGKAAICAGIRLRFQSNTTEVVLAFEPIQEAASIDCLVDGMLLTSIRLEAGTSKAAWRDLPLRSKCIDLWLPQNMGMTILSLEVDQDAEAEAETDPRPRWIAYGSSITQCVGAESPSYTWPSIASRTLGLNLTCLGFSGNCHLEPMVARMIRDLPADLITLCLGINVYGAETMNLRTFRPAVIGMLEILREKHTDTPLVIVSPIFAAERESRENKLGMTVSSIRREVAVAVEMLQQRGDLNLYYRDGRDWFGPADEALLYDGLHPNADGYKLLGDRFGEQVLSSIQVPGRLDRAQPEE</sequence>
<keyword evidence="4" id="KW-1185">Reference proteome</keyword>
<dbReference type="Pfam" id="PF14606">
    <property type="entry name" value="Lipase_GDSL_3"/>
    <property type="match status" value="1"/>
</dbReference>
<dbReference type="RefSeq" id="WP_076176299.1">
    <property type="nucleotide sequence ID" value="NZ_MRTP01000018.1"/>
</dbReference>
<organism evidence="3 4">
    <name type="scientific">Paenibacillus rhizosphaerae</name>
    <dbReference type="NCBI Taxonomy" id="297318"/>
    <lineage>
        <taxon>Bacteria</taxon>
        <taxon>Bacillati</taxon>
        <taxon>Bacillota</taxon>
        <taxon>Bacilli</taxon>
        <taxon>Bacillales</taxon>
        <taxon>Paenibacillaceae</taxon>
        <taxon>Paenibacillus</taxon>
    </lineage>
</organism>
<dbReference type="EMBL" id="MRTP01000018">
    <property type="protein sequence ID" value="OMF47274.1"/>
    <property type="molecule type" value="Genomic_DNA"/>
</dbReference>
<dbReference type="Gene3D" id="2.60.120.260">
    <property type="entry name" value="Galactose-binding domain-like"/>
    <property type="match status" value="1"/>
</dbReference>